<proteinExistence type="predicted"/>
<gene>
    <name evidence="2" type="primary">LOC109718494</name>
</gene>
<dbReference type="InterPro" id="IPR014729">
    <property type="entry name" value="Rossmann-like_a/b/a_fold"/>
</dbReference>
<dbReference type="PANTHER" id="PTHR47000:SF1">
    <property type="entry name" value="ADENINE NUCLEOTIDE ALPHA HYDROLASES-LIKE SUPERFAMILY PROTEIN"/>
    <property type="match status" value="1"/>
</dbReference>
<protein>
    <submittedName>
        <fullName evidence="2">Uncharacterized protein LOC109718494</fullName>
    </submittedName>
</protein>
<organism evidence="1 2">
    <name type="scientific">Ananas comosus</name>
    <name type="common">Pineapple</name>
    <name type="synonym">Ananas ananas</name>
    <dbReference type="NCBI Taxonomy" id="4615"/>
    <lineage>
        <taxon>Eukaryota</taxon>
        <taxon>Viridiplantae</taxon>
        <taxon>Streptophyta</taxon>
        <taxon>Embryophyta</taxon>
        <taxon>Tracheophyta</taxon>
        <taxon>Spermatophyta</taxon>
        <taxon>Magnoliopsida</taxon>
        <taxon>Liliopsida</taxon>
        <taxon>Poales</taxon>
        <taxon>Bromeliaceae</taxon>
        <taxon>Bromelioideae</taxon>
        <taxon>Ananas</taxon>
    </lineage>
</organism>
<keyword evidence="1" id="KW-1185">Reference proteome</keyword>
<dbReference type="RefSeq" id="XP_020100335.1">
    <property type="nucleotide sequence ID" value="XM_020244746.1"/>
</dbReference>
<dbReference type="AlphaFoldDB" id="A0A6P5G4Z8"/>
<dbReference type="Proteomes" id="UP000515123">
    <property type="component" value="Linkage group 12"/>
</dbReference>
<reference evidence="1" key="1">
    <citation type="journal article" date="2015" name="Nat. Genet.">
        <title>The pineapple genome and the evolution of CAM photosynthesis.</title>
        <authorList>
            <person name="Ming R."/>
            <person name="VanBuren R."/>
            <person name="Wai C.M."/>
            <person name="Tang H."/>
            <person name="Schatz M.C."/>
            <person name="Bowers J.E."/>
            <person name="Lyons E."/>
            <person name="Wang M.L."/>
            <person name="Chen J."/>
            <person name="Biggers E."/>
            <person name="Zhang J."/>
            <person name="Huang L."/>
            <person name="Zhang L."/>
            <person name="Miao W."/>
            <person name="Zhang J."/>
            <person name="Ye Z."/>
            <person name="Miao C."/>
            <person name="Lin Z."/>
            <person name="Wang H."/>
            <person name="Zhou H."/>
            <person name="Yim W.C."/>
            <person name="Priest H.D."/>
            <person name="Zheng C."/>
            <person name="Woodhouse M."/>
            <person name="Edger P.P."/>
            <person name="Guyot R."/>
            <person name="Guo H.B."/>
            <person name="Guo H."/>
            <person name="Zheng G."/>
            <person name="Singh R."/>
            <person name="Sharma A."/>
            <person name="Min X."/>
            <person name="Zheng Y."/>
            <person name="Lee H."/>
            <person name="Gurtowski J."/>
            <person name="Sedlazeck F.J."/>
            <person name="Harkess A."/>
            <person name="McKain M.R."/>
            <person name="Liao Z."/>
            <person name="Fang J."/>
            <person name="Liu J."/>
            <person name="Zhang X."/>
            <person name="Zhang Q."/>
            <person name="Hu W."/>
            <person name="Qin Y."/>
            <person name="Wang K."/>
            <person name="Chen L.Y."/>
            <person name="Shirley N."/>
            <person name="Lin Y.R."/>
            <person name="Liu L.Y."/>
            <person name="Hernandez A.G."/>
            <person name="Wright C.L."/>
            <person name="Bulone V."/>
            <person name="Tuskan G.A."/>
            <person name="Heath K."/>
            <person name="Zee F."/>
            <person name="Moore P.H."/>
            <person name="Sunkar R."/>
            <person name="Leebens-Mack J.H."/>
            <person name="Mockler T."/>
            <person name="Bennetzen J.L."/>
            <person name="Freeling M."/>
            <person name="Sankoff D."/>
            <person name="Paterson A.H."/>
            <person name="Zhu X."/>
            <person name="Yang X."/>
            <person name="Smith J.A."/>
            <person name="Cushman J.C."/>
            <person name="Paull R.E."/>
            <person name="Yu Q."/>
        </authorList>
    </citation>
    <scope>NUCLEOTIDE SEQUENCE [LARGE SCALE GENOMIC DNA]</scope>
    <source>
        <strain evidence="1">cv. F153</strain>
    </source>
</reference>
<accession>A0A6P5G4Z8</accession>
<dbReference type="SUPFAM" id="SSF52402">
    <property type="entry name" value="Adenine nucleotide alpha hydrolases-like"/>
    <property type="match status" value="1"/>
</dbReference>
<reference evidence="2" key="2">
    <citation type="submission" date="2025-08" db="UniProtKB">
        <authorList>
            <consortium name="RefSeq"/>
        </authorList>
    </citation>
    <scope>IDENTIFICATION</scope>
    <source>
        <tissue evidence="2">Leaf</tissue>
    </source>
</reference>
<evidence type="ECO:0000313" key="2">
    <source>
        <dbReference type="RefSeq" id="XP_020100335.1"/>
    </source>
</evidence>
<name>A0A6P5G4Z8_ANACO</name>
<sequence length="187" mass="19985">MGRASAKLPSFCLSGVATRIRIRPPAAAAAAATAAAAAAATAEAGVGKKPDSYKQCEKERGPKDYQLLYAMKSICQTKRPEVHVEVCLVEGRDRGPTIVEEAGRRRASLLVVGGPRRRSPALTWRLLVMWALGADFGGGNARIGSSSVADYCVHHAACTALAVRRKGRRGGGYLLTTKRHKDFWLLA</sequence>
<dbReference type="PANTHER" id="PTHR47000">
    <property type="entry name" value="ADENINE NUCLEOTIDE ALPHA HYDROLASES-LIKE SUPERFAMILY PROTEIN"/>
    <property type="match status" value="1"/>
</dbReference>
<dbReference type="Gene3D" id="3.40.50.620">
    <property type="entry name" value="HUPs"/>
    <property type="match status" value="1"/>
</dbReference>
<dbReference type="OrthoDB" id="1667873at2759"/>
<evidence type="ECO:0000313" key="1">
    <source>
        <dbReference type="Proteomes" id="UP000515123"/>
    </source>
</evidence>
<dbReference type="GeneID" id="109718494"/>